<evidence type="ECO:0000313" key="3">
    <source>
        <dbReference type="EMBL" id="GMS84735.1"/>
    </source>
</evidence>
<sequence length="305" mass="33432">IQSFSSHLMQFLPVIYLLSLLLLPSLATDSCYLCASPELEENWEVTSFPNKPKGIEFTEDCSSNKDTDLKKTCPSSVCYEGIIPLNNKATYVRGCYSEFLNQETTYTKQNVTDSTCTYGALGKKTFIDPFPKNGVIPQPVQAYAASRWCVNLGEDEGCNIKLVYTAELFSNPGKYFATPCKNPGSLQEKQCIDCSHFGGAGDCSPGTQTFCRGAYCTKYEGYLNGDSMVIRTCAPSAPLDGDCAWIDSTTEFQLFGVTLQLPYKANHCFCIGENCNPASGVPSSLLISLLLPLLLSRFLPFFSSS</sequence>
<dbReference type="AlphaFoldDB" id="A0AAV5SXB2"/>
<feature type="signal peptide" evidence="2">
    <location>
        <begin position="1"/>
        <end position="27"/>
    </location>
</feature>
<dbReference type="InterPro" id="IPR050975">
    <property type="entry name" value="Sleep_regulator"/>
</dbReference>
<feature type="non-terminal residue" evidence="3">
    <location>
        <position position="1"/>
    </location>
</feature>
<keyword evidence="4" id="KW-1185">Reference proteome</keyword>
<gene>
    <name evidence="3" type="ORF">PENTCL1PPCAC_6910</name>
</gene>
<organism evidence="3 4">
    <name type="scientific">Pristionchus entomophagus</name>
    <dbReference type="NCBI Taxonomy" id="358040"/>
    <lineage>
        <taxon>Eukaryota</taxon>
        <taxon>Metazoa</taxon>
        <taxon>Ecdysozoa</taxon>
        <taxon>Nematoda</taxon>
        <taxon>Chromadorea</taxon>
        <taxon>Rhabditida</taxon>
        <taxon>Rhabditina</taxon>
        <taxon>Diplogasteromorpha</taxon>
        <taxon>Diplogasteroidea</taxon>
        <taxon>Neodiplogasteridae</taxon>
        <taxon>Pristionchus</taxon>
    </lineage>
</organism>
<accession>A0AAV5SXB2</accession>
<proteinExistence type="predicted"/>
<evidence type="ECO:0000313" key="4">
    <source>
        <dbReference type="Proteomes" id="UP001432027"/>
    </source>
</evidence>
<name>A0AAV5SXB2_9BILA</name>
<feature type="chain" id="PRO_5043663626" evidence="2">
    <location>
        <begin position="28"/>
        <end position="305"/>
    </location>
</feature>
<keyword evidence="1 2" id="KW-0732">Signal</keyword>
<evidence type="ECO:0000256" key="1">
    <source>
        <dbReference type="ARBA" id="ARBA00022729"/>
    </source>
</evidence>
<dbReference type="PANTHER" id="PTHR33562">
    <property type="entry name" value="ATILLA, ISOFORM B-RELATED-RELATED"/>
    <property type="match status" value="1"/>
</dbReference>
<protein>
    <submittedName>
        <fullName evidence="3">Uncharacterized protein</fullName>
    </submittedName>
</protein>
<dbReference type="EMBL" id="BTSX01000002">
    <property type="protein sequence ID" value="GMS84735.1"/>
    <property type="molecule type" value="Genomic_DNA"/>
</dbReference>
<dbReference type="Proteomes" id="UP001432027">
    <property type="component" value="Unassembled WGS sequence"/>
</dbReference>
<reference evidence="3" key="1">
    <citation type="submission" date="2023-10" db="EMBL/GenBank/DDBJ databases">
        <title>Genome assembly of Pristionchus species.</title>
        <authorList>
            <person name="Yoshida K."/>
            <person name="Sommer R.J."/>
        </authorList>
    </citation>
    <scope>NUCLEOTIDE SEQUENCE</scope>
    <source>
        <strain evidence="3">RS0144</strain>
    </source>
</reference>
<comment type="caution">
    <text evidence="3">The sequence shown here is derived from an EMBL/GenBank/DDBJ whole genome shotgun (WGS) entry which is preliminary data.</text>
</comment>
<evidence type="ECO:0000256" key="2">
    <source>
        <dbReference type="SAM" id="SignalP"/>
    </source>
</evidence>